<name>E8RPR8_ASTEC</name>
<dbReference type="InterPro" id="IPR036514">
    <property type="entry name" value="SGNH_hydro_sf"/>
</dbReference>
<dbReference type="KEGG" id="aex:Astex_0347"/>
<dbReference type="OrthoDB" id="7940251at2"/>
<dbReference type="HOGENOM" id="CLU_680864_0_0_5"/>
<dbReference type="SUPFAM" id="SSF52266">
    <property type="entry name" value="SGNH hydrolase"/>
    <property type="match status" value="1"/>
</dbReference>
<dbReference type="AlphaFoldDB" id="E8RPR8"/>
<gene>
    <name evidence="1" type="ordered locus">Astex_0347</name>
</gene>
<organism evidence="1 2">
    <name type="scientific">Asticcacaulis excentricus (strain ATCC 15261 / DSM 4724 / KCTC 12464 / NCIMB 9791 / VKM B-1370 / CB 48)</name>
    <dbReference type="NCBI Taxonomy" id="573065"/>
    <lineage>
        <taxon>Bacteria</taxon>
        <taxon>Pseudomonadati</taxon>
        <taxon>Pseudomonadota</taxon>
        <taxon>Alphaproteobacteria</taxon>
        <taxon>Caulobacterales</taxon>
        <taxon>Caulobacteraceae</taxon>
        <taxon>Asticcacaulis</taxon>
    </lineage>
</organism>
<dbReference type="STRING" id="573065.Astex_0347"/>
<sequence>MDLISLRKAHTFRRFREALEANFEQILAALDASDGYLPASYLGAVSNLGRAADSLATDHTVSMAVTTRIAQDDISAAQVLHHNWYSNASNTSERLPGGACTYTDWLEYPIGVAYYGGASVTAPNGEKAVNDLGMLGVTIPAGAKFRVWTKRVGAQVFTGGRGSWHLGAGYLANPASGEQVPRLNHVFYPGAAWVNTYWPTVLGQTQRRSVLFIDDSHGMGEGERGEPDLGGFYGMLERYFSDRCGWTNMSTRGMSLQSFISSHSQRQLIGQYYSDIYIGLGGNDVSAGRTSGQMLADLDTIIGYYPGKSYLSGTELPKTTSTDSWATTANQTPISQEGVSRDFSRAKMYGTRFKRVYDWTKGASCFRTDGTIVHKPGITADGNHLTADGYAMAAAGERQSPLFY</sequence>
<keyword evidence="2" id="KW-1185">Reference proteome</keyword>
<evidence type="ECO:0008006" key="3">
    <source>
        <dbReference type="Google" id="ProtNLM"/>
    </source>
</evidence>
<dbReference type="Gene3D" id="3.40.50.1110">
    <property type="entry name" value="SGNH hydrolase"/>
    <property type="match status" value="1"/>
</dbReference>
<proteinExistence type="predicted"/>
<protein>
    <recommendedName>
        <fullName evidence="3">SGNH hydrolase-type esterase domain-containing protein</fullName>
    </recommendedName>
</protein>
<dbReference type="EMBL" id="CP002395">
    <property type="protein sequence ID" value="ADU12045.1"/>
    <property type="molecule type" value="Genomic_DNA"/>
</dbReference>
<accession>E8RPR8</accession>
<evidence type="ECO:0000313" key="2">
    <source>
        <dbReference type="Proteomes" id="UP000001492"/>
    </source>
</evidence>
<reference evidence="2" key="1">
    <citation type="submission" date="2010-12" db="EMBL/GenBank/DDBJ databases">
        <title>Complete sequence of chromosome 1 of Asticcacaulis excentricus CB 48.</title>
        <authorList>
            <consortium name="US DOE Joint Genome Institute"/>
            <person name="Lucas S."/>
            <person name="Copeland A."/>
            <person name="Lapidus A."/>
            <person name="Cheng J.-F."/>
            <person name="Bruce D."/>
            <person name="Goodwin L."/>
            <person name="Pitluck S."/>
            <person name="Teshima H."/>
            <person name="Davenport K."/>
            <person name="Detter J.C."/>
            <person name="Han C."/>
            <person name="Tapia R."/>
            <person name="Land M."/>
            <person name="Hauser L."/>
            <person name="Jeffries C."/>
            <person name="Kyrpides N."/>
            <person name="Ivanova N."/>
            <person name="Ovchinnikova G."/>
            <person name="Brun Y.V."/>
            <person name="Woyke T."/>
        </authorList>
    </citation>
    <scope>NUCLEOTIDE SEQUENCE [LARGE SCALE GENOMIC DNA]</scope>
    <source>
        <strain evidence="2">ATCC 15261 / DSM 4724 / KCTC 12464 / NCIMB 9791 / VKM B-1370 / CB 48</strain>
    </source>
</reference>
<evidence type="ECO:0000313" key="1">
    <source>
        <dbReference type="EMBL" id="ADU12045.1"/>
    </source>
</evidence>
<dbReference type="GO" id="GO:0016788">
    <property type="term" value="F:hydrolase activity, acting on ester bonds"/>
    <property type="evidence" value="ECO:0007669"/>
    <property type="project" value="UniProtKB-ARBA"/>
</dbReference>
<dbReference type="Proteomes" id="UP000001492">
    <property type="component" value="Chromosome 1"/>
</dbReference>
<dbReference type="eggNOG" id="COG2755">
    <property type="taxonomic scope" value="Bacteria"/>
</dbReference>